<gene>
    <name evidence="2" type="ORF">J1N35_025436</name>
</gene>
<evidence type="ECO:0008006" key="4">
    <source>
        <dbReference type="Google" id="ProtNLM"/>
    </source>
</evidence>
<protein>
    <recommendedName>
        <fullName evidence="4">RNase H type-1 domain-containing protein</fullName>
    </recommendedName>
</protein>
<evidence type="ECO:0000256" key="1">
    <source>
        <dbReference type="SAM" id="MobiDB-lite"/>
    </source>
</evidence>
<dbReference type="OrthoDB" id="1297712at2759"/>
<organism evidence="2 3">
    <name type="scientific">Gossypium stocksii</name>
    <dbReference type="NCBI Taxonomy" id="47602"/>
    <lineage>
        <taxon>Eukaryota</taxon>
        <taxon>Viridiplantae</taxon>
        <taxon>Streptophyta</taxon>
        <taxon>Embryophyta</taxon>
        <taxon>Tracheophyta</taxon>
        <taxon>Spermatophyta</taxon>
        <taxon>Magnoliopsida</taxon>
        <taxon>eudicotyledons</taxon>
        <taxon>Gunneridae</taxon>
        <taxon>Pentapetalae</taxon>
        <taxon>rosids</taxon>
        <taxon>malvids</taxon>
        <taxon>Malvales</taxon>
        <taxon>Malvaceae</taxon>
        <taxon>Malvoideae</taxon>
        <taxon>Gossypium</taxon>
    </lineage>
</organism>
<keyword evidence="3" id="KW-1185">Reference proteome</keyword>
<reference evidence="2 3" key="1">
    <citation type="journal article" date="2021" name="Plant Biotechnol. J.">
        <title>Multi-omics assisted identification of the key and species-specific regulatory components of drought-tolerant mechanisms in Gossypium stocksii.</title>
        <authorList>
            <person name="Yu D."/>
            <person name="Ke L."/>
            <person name="Zhang D."/>
            <person name="Wu Y."/>
            <person name="Sun Y."/>
            <person name="Mei J."/>
            <person name="Sun J."/>
            <person name="Sun Y."/>
        </authorList>
    </citation>
    <scope>NUCLEOTIDE SEQUENCE [LARGE SCALE GENOMIC DNA]</scope>
    <source>
        <strain evidence="3">cv. E1</strain>
        <tissue evidence="2">Leaf</tissue>
    </source>
</reference>
<proteinExistence type="predicted"/>
<accession>A0A9D3V901</accession>
<feature type="region of interest" description="Disordered" evidence="1">
    <location>
        <begin position="1"/>
        <end position="22"/>
    </location>
</feature>
<sequence>MLEGFQTSAQSCNGCSSLSSDHSPKLATTRNGMGMCNIHAAFFYEDKTSYVVVFHDSSGRFLQALSGFYPSVMQTHVFKPIAVGEALLWMKDQGQDNVIVELDCLEVVNALN</sequence>
<dbReference type="AlphaFoldDB" id="A0A9D3V901"/>
<dbReference type="Proteomes" id="UP000828251">
    <property type="component" value="Unassembled WGS sequence"/>
</dbReference>
<comment type="caution">
    <text evidence="2">The sequence shown here is derived from an EMBL/GenBank/DDBJ whole genome shotgun (WGS) entry which is preliminary data.</text>
</comment>
<evidence type="ECO:0000313" key="3">
    <source>
        <dbReference type="Proteomes" id="UP000828251"/>
    </source>
</evidence>
<evidence type="ECO:0000313" key="2">
    <source>
        <dbReference type="EMBL" id="KAH1073108.1"/>
    </source>
</evidence>
<name>A0A9D3V901_9ROSI</name>
<dbReference type="EMBL" id="JAIQCV010000008">
    <property type="protein sequence ID" value="KAH1073108.1"/>
    <property type="molecule type" value="Genomic_DNA"/>
</dbReference>